<reference evidence="1 2" key="1">
    <citation type="journal article" date="2015" name="Proc. Natl. Acad. Sci. U.S.A.">
        <title>The resurrection genome of Boea hygrometrica: A blueprint for survival of dehydration.</title>
        <authorList>
            <person name="Xiao L."/>
            <person name="Yang G."/>
            <person name="Zhang L."/>
            <person name="Yang X."/>
            <person name="Zhao S."/>
            <person name="Ji Z."/>
            <person name="Zhou Q."/>
            <person name="Hu M."/>
            <person name="Wang Y."/>
            <person name="Chen M."/>
            <person name="Xu Y."/>
            <person name="Jin H."/>
            <person name="Xiao X."/>
            <person name="Hu G."/>
            <person name="Bao F."/>
            <person name="Hu Y."/>
            <person name="Wan P."/>
            <person name="Li L."/>
            <person name="Deng X."/>
            <person name="Kuang T."/>
            <person name="Xiang C."/>
            <person name="Zhu J.K."/>
            <person name="Oliver M.J."/>
            <person name="He Y."/>
        </authorList>
    </citation>
    <scope>NUCLEOTIDE SEQUENCE [LARGE SCALE GENOMIC DNA]</scope>
    <source>
        <strain evidence="2">cv. XS01</strain>
    </source>
</reference>
<keyword evidence="2" id="KW-1185">Reference proteome</keyword>
<dbReference type="AlphaFoldDB" id="A0A2Z7B0T0"/>
<gene>
    <name evidence="1" type="ORF">F511_34613</name>
</gene>
<sequence length="149" mass="17154">MLIRRRDSNSAVRAISRCNHSSVASIQPLYSNVSQHERCTAELSQMLKIISCCKLSTVTNNQLLQVDAFSREHSEVDKNVQLLKMKQQYVQLLKMCELLEWSVVDANSCWNIKAKSEDDKHLQKKGHKDNPCRYFTEHLSTGKKLCQTN</sequence>
<organism evidence="1 2">
    <name type="scientific">Dorcoceras hygrometricum</name>
    <dbReference type="NCBI Taxonomy" id="472368"/>
    <lineage>
        <taxon>Eukaryota</taxon>
        <taxon>Viridiplantae</taxon>
        <taxon>Streptophyta</taxon>
        <taxon>Embryophyta</taxon>
        <taxon>Tracheophyta</taxon>
        <taxon>Spermatophyta</taxon>
        <taxon>Magnoliopsida</taxon>
        <taxon>eudicotyledons</taxon>
        <taxon>Gunneridae</taxon>
        <taxon>Pentapetalae</taxon>
        <taxon>asterids</taxon>
        <taxon>lamiids</taxon>
        <taxon>Lamiales</taxon>
        <taxon>Gesneriaceae</taxon>
        <taxon>Didymocarpoideae</taxon>
        <taxon>Trichosporeae</taxon>
        <taxon>Loxocarpinae</taxon>
        <taxon>Dorcoceras</taxon>
    </lineage>
</organism>
<dbReference type="EMBL" id="KV010235">
    <property type="protein sequence ID" value="KZV27909.1"/>
    <property type="molecule type" value="Genomic_DNA"/>
</dbReference>
<evidence type="ECO:0000313" key="1">
    <source>
        <dbReference type="EMBL" id="KZV27909.1"/>
    </source>
</evidence>
<accession>A0A2Z7B0T0</accession>
<proteinExistence type="predicted"/>
<name>A0A2Z7B0T0_9LAMI</name>
<protein>
    <submittedName>
        <fullName evidence="1">Uncharacterized protein</fullName>
    </submittedName>
</protein>
<evidence type="ECO:0000313" key="2">
    <source>
        <dbReference type="Proteomes" id="UP000250235"/>
    </source>
</evidence>
<dbReference type="Proteomes" id="UP000250235">
    <property type="component" value="Unassembled WGS sequence"/>
</dbReference>